<accession>A0A2P2L0M3</accession>
<evidence type="ECO:0000313" key="1">
    <source>
        <dbReference type="EMBL" id="MBX11515.1"/>
    </source>
</evidence>
<proteinExistence type="predicted"/>
<dbReference type="AlphaFoldDB" id="A0A2P2L0M3"/>
<reference evidence="1" key="1">
    <citation type="submission" date="2018-02" db="EMBL/GenBank/DDBJ databases">
        <title>Rhizophora mucronata_Transcriptome.</title>
        <authorList>
            <person name="Meera S.P."/>
            <person name="Sreeshan A."/>
            <person name="Augustine A."/>
        </authorList>
    </citation>
    <scope>NUCLEOTIDE SEQUENCE</scope>
    <source>
        <tissue evidence="1">Leaf</tissue>
    </source>
</reference>
<name>A0A2P2L0M3_RHIMU</name>
<protein>
    <submittedName>
        <fullName evidence="1">Uncharacterized protein</fullName>
    </submittedName>
</protein>
<sequence>MRYVLNSNFDDLLPSGYFLQETWPGFLCGCNS</sequence>
<organism evidence="1">
    <name type="scientific">Rhizophora mucronata</name>
    <name type="common">Asiatic mangrove</name>
    <dbReference type="NCBI Taxonomy" id="61149"/>
    <lineage>
        <taxon>Eukaryota</taxon>
        <taxon>Viridiplantae</taxon>
        <taxon>Streptophyta</taxon>
        <taxon>Embryophyta</taxon>
        <taxon>Tracheophyta</taxon>
        <taxon>Spermatophyta</taxon>
        <taxon>Magnoliopsida</taxon>
        <taxon>eudicotyledons</taxon>
        <taxon>Gunneridae</taxon>
        <taxon>Pentapetalae</taxon>
        <taxon>rosids</taxon>
        <taxon>fabids</taxon>
        <taxon>Malpighiales</taxon>
        <taxon>Rhizophoraceae</taxon>
        <taxon>Rhizophora</taxon>
    </lineage>
</organism>
<dbReference type="EMBL" id="GGEC01031031">
    <property type="protein sequence ID" value="MBX11515.1"/>
    <property type="molecule type" value="Transcribed_RNA"/>
</dbReference>